<evidence type="ECO:0000313" key="4">
    <source>
        <dbReference type="Proteomes" id="UP000199702"/>
    </source>
</evidence>
<feature type="coiled-coil region" evidence="1">
    <location>
        <begin position="178"/>
        <end position="205"/>
    </location>
</feature>
<dbReference type="Proteomes" id="UP000199702">
    <property type="component" value="Unassembled WGS sequence"/>
</dbReference>
<dbReference type="AlphaFoldDB" id="A0A1H6QGQ4"/>
<feature type="signal peptide" evidence="2">
    <location>
        <begin position="1"/>
        <end position="19"/>
    </location>
</feature>
<dbReference type="OrthoDB" id="1377115at2"/>
<evidence type="ECO:0000256" key="2">
    <source>
        <dbReference type="SAM" id="SignalP"/>
    </source>
</evidence>
<protein>
    <recommendedName>
        <fullName evidence="5">MetA-pathway of phenol degradation</fullName>
    </recommendedName>
</protein>
<keyword evidence="4" id="KW-1185">Reference proteome</keyword>
<accession>A0A1H6QGQ4</accession>
<proteinExistence type="predicted"/>
<sequence length="449" mass="51519">MKKNILILVSCLFTLFGYSQVPSINTNTNFVKERGAFSKQNKIDDLFENEIRLKNKLDKTSKILLDEQNELDKLIKRKEKKIDKKDLQKKEEEIQKKEEEIKKIEVNIQKKEKLINKLKVDTTTIGKNLDKVKIEFEIEAEMPQNFFYKSYNDHYNGRGIEIDNKIKKLKNDIIDAKSDENTNRMNKYKDEIQVLNNEKLNLSIERVRVLSPKVNHYNAWFPTWDEKYRNAFFEDVYNNTTGKANFLNAFSVVGNPKGITGQSEIVADKIQMLRVTFGTVISASNDSLTNTNTQVDALQRLINGGGNFYFDGSLPFLTTIKGNDENELLHFYSFLNAKVAADIKGYGNNLDASTYNSSVGFNCYGDMSSENKKFNFFLVTSTNFYWASTKEFYDSLGIDHNHGFLSGKLTIGVTLLNQFRFSANVLTFGSEEVIRSSKIGFGLQFLPNL</sequence>
<evidence type="ECO:0000256" key="1">
    <source>
        <dbReference type="SAM" id="Coils"/>
    </source>
</evidence>
<keyword evidence="2" id="KW-0732">Signal</keyword>
<evidence type="ECO:0008006" key="5">
    <source>
        <dbReference type="Google" id="ProtNLM"/>
    </source>
</evidence>
<dbReference type="EMBL" id="FNYA01000001">
    <property type="protein sequence ID" value="SEI42878.1"/>
    <property type="molecule type" value="Genomic_DNA"/>
</dbReference>
<gene>
    <name evidence="3" type="ORF">SAMN05660918_0513</name>
</gene>
<evidence type="ECO:0000313" key="3">
    <source>
        <dbReference type="EMBL" id="SEI42878.1"/>
    </source>
</evidence>
<reference evidence="4" key="1">
    <citation type="submission" date="2016-10" db="EMBL/GenBank/DDBJ databases">
        <authorList>
            <person name="Varghese N."/>
            <person name="Submissions S."/>
        </authorList>
    </citation>
    <scope>NUCLEOTIDE SEQUENCE [LARGE SCALE GENOMIC DNA]</scope>
    <source>
        <strain evidence="4">DSM 17934</strain>
    </source>
</reference>
<feature type="coiled-coil region" evidence="1">
    <location>
        <begin position="57"/>
        <end position="121"/>
    </location>
</feature>
<dbReference type="RefSeq" id="WP_143055586.1">
    <property type="nucleotide sequence ID" value="NZ_CBCSJU010000001.1"/>
</dbReference>
<name>A0A1H6QGQ4_9FLAO</name>
<feature type="chain" id="PRO_5011576343" description="MetA-pathway of phenol degradation" evidence="2">
    <location>
        <begin position="20"/>
        <end position="449"/>
    </location>
</feature>
<organism evidence="3 4">
    <name type="scientific">Flavobacterium terrigena</name>
    <dbReference type="NCBI Taxonomy" id="402734"/>
    <lineage>
        <taxon>Bacteria</taxon>
        <taxon>Pseudomonadati</taxon>
        <taxon>Bacteroidota</taxon>
        <taxon>Flavobacteriia</taxon>
        <taxon>Flavobacteriales</taxon>
        <taxon>Flavobacteriaceae</taxon>
        <taxon>Flavobacterium</taxon>
    </lineage>
</organism>
<keyword evidence="1" id="KW-0175">Coiled coil</keyword>